<dbReference type="InterPro" id="IPR054181">
    <property type="entry name" value="DUF6888"/>
</dbReference>
<feature type="domain" description="DUF6888" evidence="1">
    <location>
        <begin position="17"/>
        <end position="70"/>
    </location>
</feature>
<comment type="caution">
    <text evidence="2">The sequence shown here is derived from an EMBL/GenBank/DDBJ whole genome shotgun (WGS) entry which is preliminary data.</text>
</comment>
<evidence type="ECO:0000313" key="3">
    <source>
        <dbReference type="Proteomes" id="UP000441797"/>
    </source>
</evidence>
<proteinExistence type="predicted"/>
<dbReference type="OrthoDB" id="535637at2"/>
<dbReference type="Proteomes" id="UP000441797">
    <property type="component" value="Unassembled WGS sequence"/>
</dbReference>
<accession>A0A6N8FXI8</accession>
<gene>
    <name evidence="2" type="ORF">BWI75_14330</name>
</gene>
<evidence type="ECO:0000313" key="2">
    <source>
        <dbReference type="EMBL" id="MUL37474.1"/>
    </source>
</evidence>
<keyword evidence="3" id="KW-1185">Reference proteome</keyword>
<dbReference type="EMBL" id="NAPY01000022">
    <property type="protein sequence ID" value="MUL37474.1"/>
    <property type="molecule type" value="Genomic_DNA"/>
</dbReference>
<name>A0A6N8FXI8_9CHRO</name>
<sequence>MPLCSIYVTIEEPKILPTNEQAQVCLRVCQMLSNFYQDIHLFRFDDKTGDVYILAGDDLQIIVPPNEPWRFLDETEF</sequence>
<protein>
    <recommendedName>
        <fullName evidence="1">DUF6888 domain-containing protein</fullName>
    </recommendedName>
</protein>
<evidence type="ECO:0000259" key="1">
    <source>
        <dbReference type="Pfam" id="PF21828"/>
    </source>
</evidence>
<dbReference type="AlphaFoldDB" id="A0A6N8FXI8"/>
<dbReference type="RefSeq" id="WP_105220520.1">
    <property type="nucleotide sequence ID" value="NZ_CAWNSU010000060.1"/>
</dbReference>
<reference evidence="2 3" key="1">
    <citation type="journal article" date="2019" name="Front. Microbiol.">
        <title>Genomic Features for Desiccation Tolerance and Sugar Biosynthesis in the Extremophile Gloeocapsopsis sp. UTEX B3054.</title>
        <authorList>
            <person name="Urrejola C."/>
            <person name="Alcorta J."/>
            <person name="Salas L."/>
            <person name="Vasquez M."/>
            <person name="Polz M.F."/>
            <person name="Vicuna R."/>
            <person name="Diez B."/>
        </authorList>
    </citation>
    <scope>NUCLEOTIDE SEQUENCE [LARGE SCALE GENOMIC DNA]</scope>
    <source>
        <strain evidence="2 3">1H9</strain>
    </source>
</reference>
<dbReference type="Pfam" id="PF21828">
    <property type="entry name" value="DUF6888"/>
    <property type="match status" value="1"/>
</dbReference>
<organism evidence="2 3">
    <name type="scientific">Gloeocapsopsis dulcis AAB1 = 1H9</name>
    <dbReference type="NCBI Taxonomy" id="1433147"/>
    <lineage>
        <taxon>Bacteria</taxon>
        <taxon>Bacillati</taxon>
        <taxon>Cyanobacteriota</taxon>
        <taxon>Cyanophyceae</taxon>
        <taxon>Oscillatoriophycideae</taxon>
        <taxon>Chroococcales</taxon>
        <taxon>Chroococcaceae</taxon>
        <taxon>Gloeocapsopsis</taxon>
        <taxon>Gloeocapsopsis dulcis</taxon>
    </lineage>
</organism>